<protein>
    <recommendedName>
        <fullName evidence="5">Integral membrane protein</fullName>
    </recommendedName>
</protein>
<name>A0ABQ3UDY3_STRHY</name>
<evidence type="ECO:0008006" key="5">
    <source>
        <dbReference type="Google" id="ProtNLM"/>
    </source>
</evidence>
<feature type="region of interest" description="Disordered" evidence="1">
    <location>
        <begin position="1"/>
        <end position="39"/>
    </location>
</feature>
<feature type="compositionally biased region" description="Low complexity" evidence="1">
    <location>
        <begin position="293"/>
        <end position="307"/>
    </location>
</feature>
<dbReference type="Proteomes" id="UP001054854">
    <property type="component" value="Unassembled WGS sequence"/>
</dbReference>
<keyword evidence="2" id="KW-1133">Transmembrane helix</keyword>
<organism evidence="3 4">
    <name type="scientific">Streptomyces hygroscopicus</name>
    <dbReference type="NCBI Taxonomy" id="1912"/>
    <lineage>
        <taxon>Bacteria</taxon>
        <taxon>Bacillati</taxon>
        <taxon>Actinomycetota</taxon>
        <taxon>Actinomycetes</taxon>
        <taxon>Kitasatosporales</taxon>
        <taxon>Streptomycetaceae</taxon>
        <taxon>Streptomyces</taxon>
        <taxon>Streptomyces violaceusniger group</taxon>
    </lineage>
</organism>
<gene>
    <name evidence="3" type="ORF">TPA0910_81960</name>
</gene>
<evidence type="ECO:0000256" key="1">
    <source>
        <dbReference type="SAM" id="MobiDB-lite"/>
    </source>
</evidence>
<evidence type="ECO:0000256" key="2">
    <source>
        <dbReference type="SAM" id="Phobius"/>
    </source>
</evidence>
<proteinExistence type="predicted"/>
<reference evidence="3" key="1">
    <citation type="submission" date="2024-05" db="EMBL/GenBank/DDBJ databases">
        <title>Whole genome shotgun sequence of Streptomyces hygroscopicus NBRC 113678.</title>
        <authorList>
            <person name="Komaki H."/>
            <person name="Tamura T."/>
        </authorList>
    </citation>
    <scope>NUCLEOTIDE SEQUENCE</scope>
    <source>
        <strain evidence="3">N11-34</strain>
    </source>
</reference>
<keyword evidence="2" id="KW-0812">Transmembrane</keyword>
<keyword evidence="2" id="KW-0472">Membrane</keyword>
<sequence>MADTRREHGSGDAAGRWERGPTTPPGDPAAPPGPASVPRSGIRTEATRLLCAGVYFDSDFRRQVIEELVQHEERPIAPSLGIDALPVLVHALRARRREAETALVLLAIWGLFIGLGLAGVGSETVLPVPWWLAYALVCFLLGSVRAGTGLGVAVFTLDRTMVKRATRGRLRMLLPLMPLLVALAYWASALFALFSGAHAWVSVVFPFLLVLPVWAYRAHVSAVMRDELGPETFFRRPRETMPPTPQYRRIGDAIDREQYAVLTIYDPFRPFIGAGRPYQEPWSLVMELKKKGAAAPKDGPGAEPTAGPGAGRLTGREVIDLIKPQLEDLRTAAASTSRDRLRALEIEEFVYLPSGLARWEVAYDAAATGRHLEQAVGEGGEARRHFLRIRVGAWDEQVVVSVLVRVHTQGGMLVLEVVPHVLSPVRPEFRAVDVIEARGEDDLLREAVRGLLATPTANFAAGTSLVRTAVAVFRTWLANPRRALPDAPATSVRELGSTTDLSVFQEMDVRRYVRTVQDRIASGVREALRVNGYETGDFEQQVVNVSGGGIFIGAMSGGAVATGEGASAAHTEGGK</sequence>
<feature type="transmembrane region" description="Helical" evidence="2">
    <location>
        <begin position="170"/>
        <end position="191"/>
    </location>
</feature>
<feature type="region of interest" description="Disordered" evidence="1">
    <location>
        <begin position="293"/>
        <end position="313"/>
    </location>
</feature>
<feature type="compositionally biased region" description="Basic and acidic residues" evidence="1">
    <location>
        <begin position="1"/>
        <end position="19"/>
    </location>
</feature>
<evidence type="ECO:0000313" key="3">
    <source>
        <dbReference type="EMBL" id="GHJ33763.1"/>
    </source>
</evidence>
<feature type="transmembrane region" description="Helical" evidence="2">
    <location>
        <begin position="197"/>
        <end position="216"/>
    </location>
</feature>
<accession>A0ABQ3UDY3</accession>
<keyword evidence="4" id="KW-1185">Reference proteome</keyword>
<feature type="transmembrane region" description="Helical" evidence="2">
    <location>
        <begin position="132"/>
        <end position="158"/>
    </location>
</feature>
<comment type="caution">
    <text evidence="3">The sequence shown here is derived from an EMBL/GenBank/DDBJ whole genome shotgun (WGS) entry which is preliminary data.</text>
</comment>
<dbReference type="RefSeq" id="WP_236259613.1">
    <property type="nucleotide sequence ID" value="NZ_BNEK01000005.1"/>
</dbReference>
<feature type="compositionally biased region" description="Pro residues" evidence="1">
    <location>
        <begin position="22"/>
        <end position="35"/>
    </location>
</feature>
<feature type="transmembrane region" description="Helical" evidence="2">
    <location>
        <begin position="102"/>
        <end position="120"/>
    </location>
</feature>
<dbReference type="EMBL" id="BNEK01000005">
    <property type="protein sequence ID" value="GHJ33763.1"/>
    <property type="molecule type" value="Genomic_DNA"/>
</dbReference>
<evidence type="ECO:0000313" key="4">
    <source>
        <dbReference type="Proteomes" id="UP001054854"/>
    </source>
</evidence>